<dbReference type="GO" id="GO:0006508">
    <property type="term" value="P:proteolysis"/>
    <property type="evidence" value="ECO:0007669"/>
    <property type="project" value="UniProtKB-KW"/>
</dbReference>
<dbReference type="OrthoDB" id="529980at2759"/>
<keyword evidence="8" id="KW-0378">Hydrolase</keyword>
<dbReference type="GO" id="GO:0006310">
    <property type="term" value="P:DNA recombination"/>
    <property type="evidence" value="ECO:0007669"/>
    <property type="project" value="UniProtKB-KW"/>
</dbReference>
<feature type="domain" description="Integrase catalytic" evidence="16">
    <location>
        <begin position="605"/>
        <end position="767"/>
    </location>
</feature>
<dbReference type="Gene3D" id="3.30.420.10">
    <property type="entry name" value="Ribonuclease H-like superfamily/Ribonuclease H"/>
    <property type="match status" value="1"/>
</dbReference>
<evidence type="ECO:0000256" key="13">
    <source>
        <dbReference type="ARBA" id="ARBA00023125"/>
    </source>
</evidence>
<dbReference type="FunFam" id="1.10.340.70:FF:000001">
    <property type="entry name" value="Retrovirus-related Pol polyprotein from transposon gypsy-like Protein"/>
    <property type="match status" value="1"/>
</dbReference>
<dbReference type="EMBL" id="SSTE01005702">
    <property type="protein sequence ID" value="KAA0060163.1"/>
    <property type="molecule type" value="Genomic_DNA"/>
</dbReference>
<dbReference type="InterPro" id="IPR050951">
    <property type="entry name" value="Retrovirus_Pol_polyprotein"/>
</dbReference>
<keyword evidence="6" id="KW-0064">Aspartyl protease</keyword>
<evidence type="ECO:0000256" key="11">
    <source>
        <dbReference type="ARBA" id="ARBA00022918"/>
    </source>
</evidence>
<dbReference type="Gene3D" id="2.40.70.10">
    <property type="entry name" value="Acid Proteases"/>
    <property type="match status" value="1"/>
</dbReference>
<dbReference type="GO" id="GO:0046872">
    <property type="term" value="F:metal ion binding"/>
    <property type="evidence" value="ECO:0007669"/>
    <property type="project" value="UniProtKB-KW"/>
</dbReference>
<dbReference type="PANTHER" id="PTHR37984:SF5">
    <property type="entry name" value="PROTEIN NYNRIN-LIKE"/>
    <property type="match status" value="1"/>
</dbReference>
<keyword evidence="9" id="KW-0460">Magnesium</keyword>
<dbReference type="GO" id="GO:0015074">
    <property type="term" value="P:DNA integration"/>
    <property type="evidence" value="ECO:0007669"/>
    <property type="project" value="UniProtKB-KW"/>
</dbReference>
<keyword evidence="2" id="KW-0808">Transferase</keyword>
<dbReference type="GO" id="GO:0004190">
    <property type="term" value="F:aspartic-type endopeptidase activity"/>
    <property type="evidence" value="ECO:0007669"/>
    <property type="project" value="UniProtKB-KW"/>
</dbReference>
<proteinExistence type="predicted"/>
<dbReference type="PROSITE" id="PS50878">
    <property type="entry name" value="RT_POL"/>
    <property type="match status" value="1"/>
</dbReference>
<dbReference type="AlphaFoldDB" id="A0A5A7UW14"/>
<organism evidence="17 18">
    <name type="scientific">Cucumis melo var. makuwa</name>
    <name type="common">Oriental melon</name>
    <dbReference type="NCBI Taxonomy" id="1194695"/>
    <lineage>
        <taxon>Eukaryota</taxon>
        <taxon>Viridiplantae</taxon>
        <taxon>Streptophyta</taxon>
        <taxon>Embryophyta</taxon>
        <taxon>Tracheophyta</taxon>
        <taxon>Spermatophyta</taxon>
        <taxon>Magnoliopsida</taxon>
        <taxon>eudicotyledons</taxon>
        <taxon>Gunneridae</taxon>
        <taxon>Pentapetalae</taxon>
        <taxon>rosids</taxon>
        <taxon>fabids</taxon>
        <taxon>Cucurbitales</taxon>
        <taxon>Cucurbitaceae</taxon>
        <taxon>Benincaseae</taxon>
        <taxon>Cucumis</taxon>
    </lineage>
</organism>
<keyword evidence="14" id="KW-0233">DNA recombination</keyword>
<reference evidence="17 18" key="1">
    <citation type="submission" date="2019-08" db="EMBL/GenBank/DDBJ databases">
        <title>Draft genome sequences of two oriental melons (Cucumis melo L. var makuwa).</title>
        <authorList>
            <person name="Kwon S.-Y."/>
        </authorList>
    </citation>
    <scope>NUCLEOTIDE SEQUENCE [LARGE SCALE GENOMIC DNA]</scope>
    <source>
        <strain evidence="18">cv. SW 3</strain>
        <tissue evidence="17">Leaf</tissue>
    </source>
</reference>
<evidence type="ECO:0000256" key="9">
    <source>
        <dbReference type="ARBA" id="ARBA00022842"/>
    </source>
</evidence>
<evidence type="ECO:0000256" key="14">
    <source>
        <dbReference type="ARBA" id="ARBA00023172"/>
    </source>
</evidence>
<accession>A0A5A7UW14</accession>
<dbReference type="Pfam" id="PF00078">
    <property type="entry name" value="RVT_1"/>
    <property type="match status" value="1"/>
</dbReference>
<dbReference type="Gene3D" id="3.10.10.10">
    <property type="entry name" value="HIV Type 1 Reverse Transcriptase, subunit A, domain 1"/>
    <property type="match status" value="1"/>
</dbReference>
<dbReference type="InterPro" id="IPR012337">
    <property type="entry name" value="RNaseH-like_sf"/>
</dbReference>
<evidence type="ECO:0000256" key="10">
    <source>
        <dbReference type="ARBA" id="ARBA00022908"/>
    </source>
</evidence>
<keyword evidence="12" id="KW-0239">DNA-directed DNA polymerase</keyword>
<evidence type="ECO:0000256" key="1">
    <source>
        <dbReference type="ARBA" id="ARBA00022670"/>
    </source>
</evidence>
<comment type="caution">
    <text evidence="17">The sequence shown here is derived from an EMBL/GenBank/DDBJ whole genome shotgun (WGS) entry which is preliminary data.</text>
</comment>
<sequence>MFEIEGGMNIVVELSINSVVGLTNPGTMKARGKIFGEEVVVLVNCGATHNFISEKLVTELKLSTKETSRYGVILGLGTAIKGKWLYSLGVTEMDGKNLTMTFFHGANKVVIKGDPSLTKTRIGLKTLMNVPEEVQKMLTKYSDVFEWLETLPPKRTIEHQIHFKTGTDSVNVRPYQYAFQQKAKMEKLVDEMIVSGIIRPSNSPYSSPVLLVKKKDKSRRFCVDYRALNNATVPDKFPIPVIKELFDELNGANLFSKIDLRVGYHQIRMHKKDIEKTAFRTQEGHYEFLVMPFGLTNAPATFQSLMNYVFRSYLRKFVLVFFDDILIYNRGMEEHVYHLELVLEVFRNGVEVDPEKIRSVKQWPIPKNNYGSITTQVTQLLKLGAFKWIEEAQMVFQHLQEAMMTLPVLALPVFNVSFEIETDALGYGIGALSVSSTTLEAIFVGEKVCSENRSEILEVSARTKSDSTTVSKVDCEALGIFLTAPALIDLKIIKEEVERDARFKEILLKLQNGKEVQNCALHQEMLQYKGRLVIANKSSLIPAILHTYHNSVFGGHFGFHRTYKRLTRELFWHGVKGDVQKHCKECTVCQRNKSLSLSPARLLTPLEIPTRIWDDISMDFIEGLPKAAGFEVIFVVLDCLSKYAHFLTLKYPFDAKIVAELFVKEVVRLHGFPRSIVSDRDKIFLSNFWKELFRLAGTKLNRSTTFHPQTDGQTEVVNRSMEAYLRCFCGERPREWVKWIHWAEYWYNTTYQRSLGVSPFQAVYGRNPPPLICYGDHETSNSTLDEQLKQRDVALGALKEHLRVAQEKMKSYADLKQRHVEFHEGDMVYLKLRPYRQVSTRRRKNEKLSPKYFGPYKVIKRIGPVAYKVNSYMTENHEWMEVSDEAYGYHKNQQGYWEVLMSWKELPSHKAMWEKYDDFHQSFQDFHLEDKVKPERECIVGPLIVRQYSRKKKNKEKNVQN</sequence>
<keyword evidence="7" id="KW-0255">Endonuclease</keyword>
<dbReference type="PANTHER" id="PTHR37984">
    <property type="entry name" value="PROTEIN CBG26694"/>
    <property type="match status" value="1"/>
</dbReference>
<dbReference type="CDD" id="cd00303">
    <property type="entry name" value="retropepsin_like"/>
    <property type="match status" value="1"/>
</dbReference>
<evidence type="ECO:0000256" key="2">
    <source>
        <dbReference type="ARBA" id="ARBA00022679"/>
    </source>
</evidence>
<evidence type="ECO:0000256" key="12">
    <source>
        <dbReference type="ARBA" id="ARBA00022932"/>
    </source>
</evidence>
<evidence type="ECO:0000313" key="17">
    <source>
        <dbReference type="EMBL" id="KAA0060163.1"/>
    </source>
</evidence>
<evidence type="ECO:0000256" key="8">
    <source>
        <dbReference type="ARBA" id="ARBA00022801"/>
    </source>
</evidence>
<dbReference type="Gene3D" id="3.30.70.270">
    <property type="match status" value="1"/>
</dbReference>
<dbReference type="Proteomes" id="UP000321393">
    <property type="component" value="Unassembled WGS sequence"/>
</dbReference>
<dbReference type="PROSITE" id="PS50994">
    <property type="entry name" value="INTEGRASE"/>
    <property type="match status" value="1"/>
</dbReference>
<keyword evidence="10" id="KW-0229">DNA integration</keyword>
<keyword evidence="5" id="KW-0479">Metal-binding</keyword>
<dbReference type="InterPro" id="IPR041588">
    <property type="entry name" value="Integrase_H2C2"/>
</dbReference>
<dbReference type="FunFam" id="3.10.10.10:FF:000007">
    <property type="entry name" value="Retrovirus-related Pol polyprotein from transposon 17.6-like Protein"/>
    <property type="match status" value="1"/>
</dbReference>
<evidence type="ECO:0000256" key="7">
    <source>
        <dbReference type="ARBA" id="ARBA00022759"/>
    </source>
</evidence>
<evidence type="ECO:0000313" key="18">
    <source>
        <dbReference type="Proteomes" id="UP000321393"/>
    </source>
</evidence>
<protein>
    <submittedName>
        <fullName evidence="17">Transposon Ty3-G Gag-Pol polyprotein</fullName>
    </submittedName>
</protein>
<evidence type="ECO:0000259" key="16">
    <source>
        <dbReference type="PROSITE" id="PS50994"/>
    </source>
</evidence>
<evidence type="ECO:0000256" key="6">
    <source>
        <dbReference type="ARBA" id="ARBA00022750"/>
    </source>
</evidence>
<dbReference type="InterPro" id="IPR043502">
    <property type="entry name" value="DNA/RNA_pol_sf"/>
</dbReference>
<dbReference type="Pfam" id="PF24626">
    <property type="entry name" value="SH3_Tf2-1"/>
    <property type="match status" value="1"/>
</dbReference>
<dbReference type="InterPro" id="IPR043128">
    <property type="entry name" value="Rev_trsase/Diguanyl_cyclase"/>
</dbReference>
<dbReference type="Gene3D" id="1.10.340.70">
    <property type="match status" value="1"/>
</dbReference>
<evidence type="ECO:0000259" key="15">
    <source>
        <dbReference type="PROSITE" id="PS50878"/>
    </source>
</evidence>
<evidence type="ECO:0000256" key="4">
    <source>
        <dbReference type="ARBA" id="ARBA00022722"/>
    </source>
</evidence>
<dbReference type="InterPro" id="IPR056924">
    <property type="entry name" value="SH3_Tf2-1"/>
</dbReference>
<dbReference type="InterPro" id="IPR021109">
    <property type="entry name" value="Peptidase_aspartic_dom_sf"/>
</dbReference>
<name>A0A5A7UW14_CUCMM</name>
<dbReference type="GO" id="GO:0004519">
    <property type="term" value="F:endonuclease activity"/>
    <property type="evidence" value="ECO:0007669"/>
    <property type="project" value="UniProtKB-KW"/>
</dbReference>
<dbReference type="InterPro" id="IPR000477">
    <property type="entry name" value="RT_dom"/>
</dbReference>
<dbReference type="InterPro" id="IPR001584">
    <property type="entry name" value="Integrase_cat-core"/>
</dbReference>
<evidence type="ECO:0000256" key="3">
    <source>
        <dbReference type="ARBA" id="ARBA00022695"/>
    </source>
</evidence>
<keyword evidence="11" id="KW-0695">RNA-directed DNA polymerase</keyword>
<dbReference type="GO" id="GO:0003964">
    <property type="term" value="F:RNA-directed DNA polymerase activity"/>
    <property type="evidence" value="ECO:0007669"/>
    <property type="project" value="UniProtKB-KW"/>
</dbReference>
<dbReference type="GO" id="GO:0003887">
    <property type="term" value="F:DNA-directed DNA polymerase activity"/>
    <property type="evidence" value="ECO:0007669"/>
    <property type="project" value="UniProtKB-KW"/>
</dbReference>
<feature type="domain" description="Reverse transcriptase" evidence="15">
    <location>
        <begin position="193"/>
        <end position="375"/>
    </location>
</feature>
<keyword evidence="13" id="KW-0238">DNA-binding</keyword>
<dbReference type="GO" id="GO:0003677">
    <property type="term" value="F:DNA binding"/>
    <property type="evidence" value="ECO:0007669"/>
    <property type="project" value="UniProtKB-KW"/>
</dbReference>
<keyword evidence="4" id="KW-0540">Nuclease</keyword>
<keyword evidence="3" id="KW-0548">Nucleotidyltransferase</keyword>
<evidence type="ECO:0000256" key="5">
    <source>
        <dbReference type="ARBA" id="ARBA00022723"/>
    </source>
</evidence>
<dbReference type="CDD" id="cd01647">
    <property type="entry name" value="RT_LTR"/>
    <property type="match status" value="1"/>
</dbReference>
<dbReference type="SUPFAM" id="SSF56672">
    <property type="entry name" value="DNA/RNA polymerases"/>
    <property type="match status" value="1"/>
</dbReference>
<dbReference type="Pfam" id="PF17921">
    <property type="entry name" value="Integrase_H2C2"/>
    <property type="match status" value="1"/>
</dbReference>
<dbReference type="SUPFAM" id="SSF53098">
    <property type="entry name" value="Ribonuclease H-like"/>
    <property type="match status" value="1"/>
</dbReference>
<gene>
    <name evidence="17" type="ORF">E6C27_scaffold542G00320</name>
</gene>
<keyword evidence="1" id="KW-0645">Protease</keyword>
<dbReference type="InterPro" id="IPR036397">
    <property type="entry name" value="RNaseH_sf"/>
</dbReference>